<proteinExistence type="predicted"/>
<evidence type="ECO:0000313" key="4">
    <source>
        <dbReference type="Proteomes" id="UP000065533"/>
    </source>
</evidence>
<evidence type="ECO:0000313" key="3">
    <source>
        <dbReference type="EMBL" id="ALS79556.1"/>
    </source>
</evidence>
<dbReference type="SUPFAM" id="SSF50249">
    <property type="entry name" value="Nucleic acid-binding proteins"/>
    <property type="match status" value="1"/>
</dbReference>
<dbReference type="Pfam" id="PF01796">
    <property type="entry name" value="OB_ChsH2_C"/>
    <property type="match status" value="1"/>
</dbReference>
<dbReference type="EMBL" id="CP013661">
    <property type="protein sequence ID" value="ALS79556.1"/>
    <property type="molecule type" value="Genomic_DNA"/>
</dbReference>
<feature type="domain" description="ChsH2 C-terminal OB-fold" evidence="1">
    <location>
        <begin position="68"/>
        <end position="128"/>
    </location>
</feature>
<accession>A0ABM5WYV9</accession>
<name>A0ABM5WYV9_9BACL</name>
<reference evidence="3" key="1">
    <citation type="submission" date="2016-01" db="EMBL/GenBank/DDBJ databases">
        <title>Complete genome of Planococcus kocurri type strain.</title>
        <authorList>
            <person name="See-Too W.S."/>
        </authorList>
    </citation>
    <scope>NUCLEOTIDE SEQUENCE [LARGE SCALE GENOMIC DNA]</scope>
    <source>
        <strain evidence="3">ATCC 43650</strain>
    </source>
</reference>
<feature type="domain" description="ChsH2 rubredoxin-like zinc ribbon" evidence="2">
    <location>
        <begin position="22"/>
        <end position="58"/>
    </location>
</feature>
<dbReference type="InterPro" id="IPR002878">
    <property type="entry name" value="ChsH2_C"/>
</dbReference>
<protein>
    <recommendedName>
        <fullName evidence="5">DNA-binding protein</fullName>
    </recommendedName>
</protein>
<sequence length="144" mass="16140">MTIKTDYEKPIPLKNQDNHPYWDAADQHELKLQKCTACRSFIHPPGPACPSCGSPETEWELLGSNISATVYSYVVSYRPFLPGFQHDLPTIITVASLDAAPEVKLMANIINCDAEDVEIGMPLQMTWVDITEDRALPQWIPAKK</sequence>
<dbReference type="InterPro" id="IPR012340">
    <property type="entry name" value="NA-bd_OB-fold"/>
</dbReference>
<gene>
    <name evidence="3" type="ORF">AUO94_13390</name>
</gene>
<evidence type="ECO:0000259" key="2">
    <source>
        <dbReference type="Pfam" id="PF12172"/>
    </source>
</evidence>
<dbReference type="PANTHER" id="PTHR34075:SF5">
    <property type="entry name" value="BLR3430 PROTEIN"/>
    <property type="match status" value="1"/>
</dbReference>
<dbReference type="InterPro" id="IPR052513">
    <property type="entry name" value="Thioester_dehydratase-like"/>
</dbReference>
<dbReference type="InterPro" id="IPR022002">
    <property type="entry name" value="ChsH2_Znr"/>
</dbReference>
<dbReference type="PANTHER" id="PTHR34075">
    <property type="entry name" value="BLR3430 PROTEIN"/>
    <property type="match status" value="1"/>
</dbReference>
<keyword evidence="4" id="KW-1185">Reference proteome</keyword>
<dbReference type="Proteomes" id="UP000065533">
    <property type="component" value="Chromosome"/>
</dbReference>
<evidence type="ECO:0000259" key="1">
    <source>
        <dbReference type="Pfam" id="PF01796"/>
    </source>
</evidence>
<organism evidence="3 4">
    <name type="scientific">Planococcus kocurii</name>
    <dbReference type="NCBI Taxonomy" id="1374"/>
    <lineage>
        <taxon>Bacteria</taxon>
        <taxon>Bacillati</taxon>
        <taxon>Bacillota</taxon>
        <taxon>Bacilli</taxon>
        <taxon>Bacillales</taxon>
        <taxon>Caryophanaceae</taxon>
        <taxon>Planococcus</taxon>
    </lineage>
</organism>
<evidence type="ECO:0008006" key="5">
    <source>
        <dbReference type="Google" id="ProtNLM"/>
    </source>
</evidence>
<dbReference type="Gene3D" id="6.10.30.10">
    <property type="match status" value="1"/>
</dbReference>
<dbReference type="RefSeq" id="WP_058386203.1">
    <property type="nucleotide sequence ID" value="NZ_CP013661.2"/>
</dbReference>
<dbReference type="Pfam" id="PF12172">
    <property type="entry name" value="zf-ChsH2"/>
    <property type="match status" value="1"/>
</dbReference>